<dbReference type="AlphaFoldDB" id="A0A2V1E6D7"/>
<evidence type="ECO:0000256" key="1">
    <source>
        <dbReference type="SAM" id="Coils"/>
    </source>
</evidence>
<organism evidence="3 4">
    <name type="scientific">Periconia macrospinosa</name>
    <dbReference type="NCBI Taxonomy" id="97972"/>
    <lineage>
        <taxon>Eukaryota</taxon>
        <taxon>Fungi</taxon>
        <taxon>Dikarya</taxon>
        <taxon>Ascomycota</taxon>
        <taxon>Pezizomycotina</taxon>
        <taxon>Dothideomycetes</taxon>
        <taxon>Pleosporomycetidae</taxon>
        <taxon>Pleosporales</taxon>
        <taxon>Massarineae</taxon>
        <taxon>Periconiaceae</taxon>
        <taxon>Periconia</taxon>
    </lineage>
</organism>
<protein>
    <submittedName>
        <fullName evidence="3">Uncharacterized protein</fullName>
    </submittedName>
</protein>
<keyword evidence="4" id="KW-1185">Reference proteome</keyword>
<dbReference type="Proteomes" id="UP000244855">
    <property type="component" value="Unassembled WGS sequence"/>
</dbReference>
<sequence length="185" mass="21342">MIGNSKVQKPTRRVALKLKPQVLAMLDQDKIVRNEEFRAMYQANRGYQVQVGNNFVPTHFHLPERQQRRSLPERQQHQGTTPRIRLKRSASELNDTAFKKLNASVNDLKSEYFKVKEERDQLLQKSRLDRSEAIKAKGVSVTYLEDCLTSKNDRIEALEAENASLKARLQPFEAIEAVFAKHAPK</sequence>
<accession>A0A2V1E6D7</accession>
<feature type="coiled-coil region" evidence="1">
    <location>
        <begin position="98"/>
        <end position="175"/>
    </location>
</feature>
<name>A0A2V1E6D7_9PLEO</name>
<dbReference type="EMBL" id="KZ805312">
    <property type="protein sequence ID" value="PVI05702.1"/>
    <property type="molecule type" value="Genomic_DNA"/>
</dbReference>
<reference evidence="3 4" key="1">
    <citation type="journal article" date="2018" name="Sci. Rep.">
        <title>Comparative genomics provides insights into the lifestyle and reveals functional heterogeneity of dark septate endophytic fungi.</title>
        <authorList>
            <person name="Knapp D.G."/>
            <person name="Nemeth J.B."/>
            <person name="Barry K."/>
            <person name="Hainaut M."/>
            <person name="Henrissat B."/>
            <person name="Johnson J."/>
            <person name="Kuo A."/>
            <person name="Lim J.H.P."/>
            <person name="Lipzen A."/>
            <person name="Nolan M."/>
            <person name="Ohm R.A."/>
            <person name="Tamas L."/>
            <person name="Grigoriev I.V."/>
            <person name="Spatafora J.W."/>
            <person name="Nagy L.G."/>
            <person name="Kovacs G.M."/>
        </authorList>
    </citation>
    <scope>NUCLEOTIDE SEQUENCE [LARGE SCALE GENOMIC DNA]</scope>
    <source>
        <strain evidence="3 4">DSE2036</strain>
    </source>
</reference>
<feature type="region of interest" description="Disordered" evidence="2">
    <location>
        <begin position="63"/>
        <end position="82"/>
    </location>
</feature>
<feature type="compositionally biased region" description="Basic and acidic residues" evidence="2">
    <location>
        <begin position="63"/>
        <end position="76"/>
    </location>
</feature>
<evidence type="ECO:0000256" key="2">
    <source>
        <dbReference type="SAM" id="MobiDB-lite"/>
    </source>
</evidence>
<keyword evidence="1" id="KW-0175">Coiled coil</keyword>
<evidence type="ECO:0000313" key="4">
    <source>
        <dbReference type="Proteomes" id="UP000244855"/>
    </source>
</evidence>
<proteinExistence type="predicted"/>
<evidence type="ECO:0000313" key="3">
    <source>
        <dbReference type="EMBL" id="PVI05702.1"/>
    </source>
</evidence>
<gene>
    <name evidence="3" type="ORF">DM02DRAFT_684023</name>
</gene>